<keyword evidence="3" id="KW-1185">Reference proteome</keyword>
<dbReference type="Proteomes" id="UP001189429">
    <property type="component" value="Unassembled WGS sequence"/>
</dbReference>
<comment type="caution">
    <text evidence="2">The sequence shown here is derived from an EMBL/GenBank/DDBJ whole genome shotgun (WGS) entry which is preliminary data.</text>
</comment>
<dbReference type="EMBL" id="CAUYUJ010022338">
    <property type="protein sequence ID" value="CAK0910181.1"/>
    <property type="molecule type" value="Genomic_DNA"/>
</dbReference>
<evidence type="ECO:0000313" key="2">
    <source>
        <dbReference type="EMBL" id="CAK0910181.1"/>
    </source>
</evidence>
<accession>A0ABN9YCI5</accession>
<feature type="non-terminal residue" evidence="2">
    <location>
        <position position="1"/>
    </location>
</feature>
<gene>
    <name evidence="2" type="ORF">PCOR1329_LOCUS84419</name>
</gene>
<feature type="region of interest" description="Disordered" evidence="1">
    <location>
        <begin position="245"/>
        <end position="273"/>
    </location>
</feature>
<evidence type="ECO:0000313" key="3">
    <source>
        <dbReference type="Proteomes" id="UP001189429"/>
    </source>
</evidence>
<feature type="compositionally biased region" description="Basic and acidic residues" evidence="1">
    <location>
        <begin position="253"/>
        <end position="262"/>
    </location>
</feature>
<proteinExistence type="predicted"/>
<reference evidence="2" key="1">
    <citation type="submission" date="2023-10" db="EMBL/GenBank/DDBJ databases">
        <authorList>
            <person name="Chen Y."/>
            <person name="Shah S."/>
            <person name="Dougan E. K."/>
            <person name="Thang M."/>
            <person name="Chan C."/>
        </authorList>
    </citation>
    <scope>NUCLEOTIDE SEQUENCE [LARGE SCALE GENOMIC DNA]</scope>
</reference>
<feature type="non-terminal residue" evidence="2">
    <location>
        <position position="273"/>
    </location>
</feature>
<organism evidence="2 3">
    <name type="scientific">Prorocentrum cordatum</name>
    <dbReference type="NCBI Taxonomy" id="2364126"/>
    <lineage>
        <taxon>Eukaryota</taxon>
        <taxon>Sar</taxon>
        <taxon>Alveolata</taxon>
        <taxon>Dinophyceae</taxon>
        <taxon>Prorocentrales</taxon>
        <taxon>Prorocentraceae</taxon>
        <taxon>Prorocentrum</taxon>
    </lineage>
</organism>
<protein>
    <submittedName>
        <fullName evidence="2">Uncharacterized protein</fullName>
    </submittedName>
</protein>
<feature type="compositionally biased region" description="Polar residues" evidence="1">
    <location>
        <begin position="193"/>
        <end position="204"/>
    </location>
</feature>
<sequence>DGRWIPVPPQPVARQAPWRRVAQELARDSLRGLILQNRQEFEAAKTRGSSEPAAQACSAASAASAEKAPEAVKVKIGKCSDPKCMFKNFGFREYCRMCTASAPPHILEWHSAIRRRAMQGVQQEPKEEPQGAAKLKVQQEGVCTKETEDQLTMKERLMMLAAERDTLRAISCQLEDENRCCAQSVLERRPDSVLTSHPAASTSEMVPPKTKKNRWSRQQDREALVESLVAQGNGVAEQSAFWGLDTLGNGTNNREDEEKDHGPNPVGAALYGH</sequence>
<feature type="region of interest" description="Disordered" evidence="1">
    <location>
        <begin position="191"/>
        <end position="220"/>
    </location>
</feature>
<name>A0ABN9YCI5_9DINO</name>
<evidence type="ECO:0000256" key="1">
    <source>
        <dbReference type="SAM" id="MobiDB-lite"/>
    </source>
</evidence>